<dbReference type="AlphaFoldDB" id="A0A8S1JZR8"/>
<dbReference type="GO" id="GO:0008270">
    <property type="term" value="F:zinc ion binding"/>
    <property type="evidence" value="ECO:0007669"/>
    <property type="project" value="InterPro"/>
</dbReference>
<evidence type="ECO:0000313" key="4">
    <source>
        <dbReference type="Proteomes" id="UP000688137"/>
    </source>
</evidence>
<gene>
    <name evidence="3" type="ORF">PPRIM_AZ9-3.1.T0050332</name>
</gene>
<accession>A0A8S1JZR8</accession>
<evidence type="ECO:0000256" key="1">
    <source>
        <dbReference type="ARBA" id="ARBA00023163"/>
    </source>
</evidence>
<reference evidence="3" key="1">
    <citation type="submission" date="2021-01" db="EMBL/GenBank/DDBJ databases">
        <authorList>
            <consortium name="Genoscope - CEA"/>
            <person name="William W."/>
        </authorList>
    </citation>
    <scope>NUCLEOTIDE SEQUENCE</scope>
</reference>
<dbReference type="SMART" id="SM01389">
    <property type="entry name" value="Spt4"/>
    <property type="match status" value="1"/>
</dbReference>
<dbReference type="InterPro" id="IPR009287">
    <property type="entry name" value="Spt4"/>
</dbReference>
<name>A0A8S1JZR8_PARPR</name>
<dbReference type="GO" id="GO:0000993">
    <property type="term" value="F:RNA polymerase II complex binding"/>
    <property type="evidence" value="ECO:0007669"/>
    <property type="project" value="TreeGrafter"/>
</dbReference>
<dbReference type="Pfam" id="PF06093">
    <property type="entry name" value="Spt4"/>
    <property type="match status" value="1"/>
</dbReference>
<dbReference type="GO" id="GO:0140673">
    <property type="term" value="P:transcription elongation-coupled chromatin remodeling"/>
    <property type="evidence" value="ECO:0007669"/>
    <property type="project" value="InterPro"/>
</dbReference>
<sequence length="93" mass="10514">MQSESDMSEYDEKKFVLPKSTKDLKACQQCGMVLTVEQWNREVECPNSCNASQTKLFSGMICVLKPSQSWVMRKLGNPKNIHPGLYAIDVQAD</sequence>
<protein>
    <recommendedName>
        <fullName evidence="2">Spt4/RpoE2 zinc finger domain-containing protein</fullName>
    </recommendedName>
</protein>
<dbReference type="OMA" id="KHARACT"/>
<dbReference type="PANTHER" id="PTHR12882">
    <property type="entry name" value="SUPPRESSOR OF TY 4"/>
    <property type="match status" value="1"/>
</dbReference>
<dbReference type="Proteomes" id="UP000688137">
    <property type="component" value="Unassembled WGS sequence"/>
</dbReference>
<organism evidence="3 4">
    <name type="scientific">Paramecium primaurelia</name>
    <dbReference type="NCBI Taxonomy" id="5886"/>
    <lineage>
        <taxon>Eukaryota</taxon>
        <taxon>Sar</taxon>
        <taxon>Alveolata</taxon>
        <taxon>Ciliophora</taxon>
        <taxon>Intramacronucleata</taxon>
        <taxon>Oligohymenophorea</taxon>
        <taxon>Peniculida</taxon>
        <taxon>Parameciidae</taxon>
        <taxon>Paramecium</taxon>
    </lineage>
</organism>
<dbReference type="PANTHER" id="PTHR12882:SF1">
    <property type="entry name" value="TRANSCRIPTION ELONGATION FACTOR SPT4"/>
    <property type="match status" value="1"/>
</dbReference>
<evidence type="ECO:0000259" key="2">
    <source>
        <dbReference type="SMART" id="SM01389"/>
    </source>
</evidence>
<feature type="domain" description="Spt4/RpoE2 zinc finger" evidence="2">
    <location>
        <begin position="24"/>
        <end position="91"/>
    </location>
</feature>
<dbReference type="FunFam" id="3.30.40.210:FF:000014">
    <property type="entry name" value="Transcription initiation protein, putative"/>
    <property type="match status" value="1"/>
</dbReference>
<evidence type="ECO:0000313" key="3">
    <source>
        <dbReference type="EMBL" id="CAD8043678.1"/>
    </source>
</evidence>
<comment type="caution">
    <text evidence="3">The sequence shown here is derived from an EMBL/GenBank/DDBJ whole genome shotgun (WGS) entry which is preliminary data.</text>
</comment>
<keyword evidence="1" id="KW-0804">Transcription</keyword>
<dbReference type="InterPro" id="IPR022800">
    <property type="entry name" value="Spt4/RpoE2_Znf"/>
</dbReference>
<dbReference type="EMBL" id="CAJJDM010000002">
    <property type="protein sequence ID" value="CAD8043678.1"/>
    <property type="molecule type" value="Genomic_DNA"/>
</dbReference>
<dbReference type="GO" id="GO:0006355">
    <property type="term" value="P:regulation of DNA-templated transcription"/>
    <property type="evidence" value="ECO:0007669"/>
    <property type="project" value="InterPro"/>
</dbReference>
<proteinExistence type="predicted"/>
<keyword evidence="4" id="KW-1185">Reference proteome</keyword>
<dbReference type="GO" id="GO:0032044">
    <property type="term" value="C:DSIF complex"/>
    <property type="evidence" value="ECO:0007669"/>
    <property type="project" value="TreeGrafter"/>
</dbReference>